<reference evidence="3 4" key="1">
    <citation type="submission" date="2019-06" db="EMBL/GenBank/DDBJ databases">
        <title>Whole genome shotgun sequence of Glutamicibacter uratoxydans NBRC 15515.</title>
        <authorList>
            <person name="Hosoyama A."/>
            <person name="Uohara A."/>
            <person name="Ohji S."/>
            <person name="Ichikawa N."/>
        </authorList>
    </citation>
    <scope>NUCLEOTIDE SEQUENCE [LARGE SCALE GENOMIC DNA]</scope>
    <source>
        <strain evidence="3 4">NBRC 15515</strain>
    </source>
</reference>
<comment type="caution">
    <text evidence="3">The sequence shown here is derived from an EMBL/GenBank/DDBJ whole genome shotgun (WGS) entry which is preliminary data.</text>
</comment>
<dbReference type="GO" id="GO:0004175">
    <property type="term" value="F:endopeptidase activity"/>
    <property type="evidence" value="ECO:0007669"/>
    <property type="project" value="UniProtKB-ARBA"/>
</dbReference>
<protein>
    <submittedName>
        <fullName evidence="3">CAAX amino protease</fullName>
    </submittedName>
</protein>
<evidence type="ECO:0000313" key="3">
    <source>
        <dbReference type="EMBL" id="GED06877.1"/>
    </source>
</evidence>
<keyword evidence="4" id="KW-1185">Reference proteome</keyword>
<dbReference type="GO" id="GO:0006508">
    <property type="term" value="P:proteolysis"/>
    <property type="evidence" value="ECO:0007669"/>
    <property type="project" value="UniProtKB-KW"/>
</dbReference>
<name>A0A4Y4DQJ6_GLUUR</name>
<evidence type="ECO:0000259" key="2">
    <source>
        <dbReference type="Pfam" id="PF02517"/>
    </source>
</evidence>
<dbReference type="OrthoDB" id="4453618at2"/>
<keyword evidence="1" id="KW-0812">Transmembrane</keyword>
<organism evidence="3 4">
    <name type="scientific">Glutamicibacter uratoxydans</name>
    <name type="common">Arthrobacter uratoxydans</name>
    <dbReference type="NCBI Taxonomy" id="43667"/>
    <lineage>
        <taxon>Bacteria</taxon>
        <taxon>Bacillati</taxon>
        <taxon>Actinomycetota</taxon>
        <taxon>Actinomycetes</taxon>
        <taxon>Micrococcales</taxon>
        <taxon>Micrococcaceae</taxon>
        <taxon>Glutamicibacter</taxon>
    </lineage>
</organism>
<dbReference type="EMBL" id="BJNY01000013">
    <property type="protein sequence ID" value="GED06877.1"/>
    <property type="molecule type" value="Genomic_DNA"/>
</dbReference>
<evidence type="ECO:0000313" key="4">
    <source>
        <dbReference type="Proteomes" id="UP000316612"/>
    </source>
</evidence>
<keyword evidence="1" id="KW-0472">Membrane</keyword>
<feature type="domain" description="CAAX prenyl protease 2/Lysostaphin resistance protein A-like" evidence="2">
    <location>
        <begin position="166"/>
        <end position="257"/>
    </location>
</feature>
<dbReference type="Proteomes" id="UP000316612">
    <property type="component" value="Unassembled WGS sequence"/>
</dbReference>
<proteinExistence type="predicted"/>
<dbReference type="InterPro" id="IPR003675">
    <property type="entry name" value="Rce1/LyrA-like_dom"/>
</dbReference>
<evidence type="ECO:0000256" key="1">
    <source>
        <dbReference type="SAM" id="Phobius"/>
    </source>
</evidence>
<feature type="transmembrane region" description="Helical" evidence="1">
    <location>
        <begin position="167"/>
        <end position="195"/>
    </location>
</feature>
<keyword evidence="3" id="KW-0645">Protease</keyword>
<feature type="transmembrane region" description="Helical" evidence="1">
    <location>
        <begin position="245"/>
        <end position="266"/>
    </location>
</feature>
<keyword evidence="3" id="KW-0378">Hydrolase</keyword>
<feature type="transmembrane region" description="Helical" evidence="1">
    <location>
        <begin position="216"/>
        <end position="239"/>
    </location>
</feature>
<dbReference type="AlphaFoldDB" id="A0A4Y4DQJ6"/>
<keyword evidence="1" id="KW-1133">Transmembrane helix</keyword>
<gene>
    <name evidence="3" type="ORF">AUR04nite_24090</name>
</gene>
<sequence length="274" mass="29507">MRTAYLLGLFTGISAYDQRVEDPKLAPAARRNLKLEILLVMALSLGQSAVYSLVSFADKATRGPLGGQTTAMNTAKNTREYFDLAYQLLEIGFALVPVLLALYLMKRSTGTTARMIGFDLRRPGRDSLAGLGLFLAMGIGTLGVYAAGRALGITTALSTANLGDYWWSIPVLLLSAARHAVVEEVIMLGVLFTYGRKLGAGAWKIIIISAAIRGSYHLYQGIGPMIGNMIMGIVFGWVYHRFGRVMPLVIAHFLLDAFGFVGFLLLGPAIGIGA</sequence>
<accession>A0A4Y4DQJ6</accession>
<dbReference type="GO" id="GO:0080120">
    <property type="term" value="P:CAAX-box protein maturation"/>
    <property type="evidence" value="ECO:0007669"/>
    <property type="project" value="UniProtKB-ARBA"/>
</dbReference>
<dbReference type="Pfam" id="PF02517">
    <property type="entry name" value="Rce1-like"/>
    <property type="match status" value="1"/>
</dbReference>
<feature type="transmembrane region" description="Helical" evidence="1">
    <location>
        <begin position="126"/>
        <end position="147"/>
    </location>
</feature>
<feature type="transmembrane region" description="Helical" evidence="1">
    <location>
        <begin position="84"/>
        <end position="105"/>
    </location>
</feature>
<feature type="transmembrane region" description="Helical" evidence="1">
    <location>
        <begin position="37"/>
        <end position="57"/>
    </location>
</feature>